<dbReference type="EC" id="2.7.13.3" evidence="3"/>
<dbReference type="SUPFAM" id="SSF55874">
    <property type="entry name" value="ATPase domain of HSP90 chaperone/DNA topoisomerase II/histidine kinase"/>
    <property type="match status" value="1"/>
</dbReference>
<dbReference type="Pfam" id="PF07694">
    <property type="entry name" value="5TM-5TMR_LYT"/>
    <property type="match status" value="1"/>
</dbReference>
<name>A0ABU8HGA6_9BACI</name>
<dbReference type="InterPro" id="IPR004358">
    <property type="entry name" value="Sig_transdc_His_kin-like_C"/>
</dbReference>
<keyword evidence="5" id="KW-0597">Phosphoprotein</keyword>
<organism evidence="16 17">
    <name type="scientific">Bacillus spongiae</name>
    <dbReference type="NCBI Taxonomy" id="2683610"/>
    <lineage>
        <taxon>Bacteria</taxon>
        <taxon>Bacillati</taxon>
        <taxon>Bacillota</taxon>
        <taxon>Bacilli</taxon>
        <taxon>Bacillales</taxon>
        <taxon>Bacillaceae</taxon>
        <taxon>Bacillus</taxon>
    </lineage>
</organism>
<dbReference type="PANTHER" id="PTHR43065:SF46">
    <property type="entry name" value="C4-DICARBOXYLATE TRANSPORT SENSOR PROTEIN DCTB"/>
    <property type="match status" value="1"/>
</dbReference>
<dbReference type="RefSeq" id="WP_336587641.1">
    <property type="nucleotide sequence ID" value="NZ_JBBAXC010000011.1"/>
</dbReference>
<dbReference type="PANTHER" id="PTHR43065">
    <property type="entry name" value="SENSOR HISTIDINE KINASE"/>
    <property type="match status" value="1"/>
</dbReference>
<dbReference type="Pfam" id="PF00512">
    <property type="entry name" value="HisKA"/>
    <property type="match status" value="1"/>
</dbReference>
<comment type="caution">
    <text evidence="16">The sequence shown here is derived from an EMBL/GenBank/DDBJ whole genome shotgun (WGS) entry which is preliminary data.</text>
</comment>
<feature type="transmembrane region" description="Helical" evidence="14">
    <location>
        <begin position="73"/>
        <end position="94"/>
    </location>
</feature>
<dbReference type="SUPFAM" id="SSF47384">
    <property type="entry name" value="Homodimeric domain of signal transducing histidine kinase"/>
    <property type="match status" value="1"/>
</dbReference>
<dbReference type="InterPro" id="IPR011620">
    <property type="entry name" value="Sig_transdc_His_kinase_LytS_TM"/>
</dbReference>
<feature type="transmembrane region" description="Helical" evidence="14">
    <location>
        <begin position="165"/>
        <end position="190"/>
    </location>
</feature>
<evidence type="ECO:0000256" key="5">
    <source>
        <dbReference type="ARBA" id="ARBA00022553"/>
    </source>
</evidence>
<evidence type="ECO:0000256" key="8">
    <source>
        <dbReference type="ARBA" id="ARBA00022741"/>
    </source>
</evidence>
<dbReference type="InterPro" id="IPR036097">
    <property type="entry name" value="HisK_dim/P_sf"/>
</dbReference>
<dbReference type="CDD" id="cd00082">
    <property type="entry name" value="HisKA"/>
    <property type="match status" value="1"/>
</dbReference>
<evidence type="ECO:0000256" key="2">
    <source>
        <dbReference type="ARBA" id="ARBA00004651"/>
    </source>
</evidence>
<keyword evidence="4" id="KW-1003">Cell membrane</keyword>
<sequence length="434" mass="48312">MSVESMLQILLLNYLFILIVTVTSLLLLDRNVLLFSSLPKRRIFIFFGSSLSILFCIFFPISLTSNFQFDLRMVPMILGGLYGGPLVSIGLYIVTVTARSFIEGDGIMSTFITTGVFLIFAGMLSNRFILYSSKKRILVGSIFVSVSPLFVYIVSYLVWNFHIPLNLMFFGIIFSASCALLTILIIEFMVKHFIVNDKIIHAKKLEMVSSMAASVSHEIRNPLTTTKGFLQLLEETEVDATRLQYFELSLAELERAESIINGFLTFAKPTLHHFVPLNIKKDIEKLLEIISPMANMNSVNIQTDLSDIQVLGDEKLFRQALLNIVKNSIEAMPSGGVLRIKAKQTSKGVVISISDTGVGMSADQIQRIGEPYFTTKDQNGTGLGMMVTYRILQLMKGRVYVQSQLGEGTCFTLVFPPLTAIGAKVQKSETANSI</sequence>
<dbReference type="PRINTS" id="PR00344">
    <property type="entry name" value="BCTRLSENSOR"/>
</dbReference>
<keyword evidence="13 14" id="KW-0472">Membrane</keyword>
<dbReference type="PROSITE" id="PS50109">
    <property type="entry name" value="HIS_KIN"/>
    <property type="match status" value="1"/>
</dbReference>
<evidence type="ECO:0000256" key="10">
    <source>
        <dbReference type="ARBA" id="ARBA00022840"/>
    </source>
</evidence>
<comment type="subcellular location">
    <subcellularLocation>
        <location evidence="2">Cell membrane</location>
        <topology evidence="2">Multi-pass membrane protein</topology>
    </subcellularLocation>
</comment>
<evidence type="ECO:0000313" key="16">
    <source>
        <dbReference type="EMBL" id="MEI5908204.1"/>
    </source>
</evidence>
<dbReference type="SMART" id="SM00387">
    <property type="entry name" value="HATPase_c"/>
    <property type="match status" value="1"/>
</dbReference>
<gene>
    <name evidence="16" type="ORF">WAK64_14185</name>
</gene>
<evidence type="ECO:0000256" key="4">
    <source>
        <dbReference type="ARBA" id="ARBA00022475"/>
    </source>
</evidence>
<dbReference type="SMART" id="SM00388">
    <property type="entry name" value="HisKA"/>
    <property type="match status" value="1"/>
</dbReference>
<evidence type="ECO:0000256" key="7">
    <source>
        <dbReference type="ARBA" id="ARBA00022692"/>
    </source>
</evidence>
<dbReference type="InterPro" id="IPR036890">
    <property type="entry name" value="HATPase_C_sf"/>
</dbReference>
<feature type="transmembrane region" description="Helical" evidence="14">
    <location>
        <begin position="43"/>
        <end position="61"/>
    </location>
</feature>
<keyword evidence="10 16" id="KW-0067">ATP-binding</keyword>
<evidence type="ECO:0000256" key="12">
    <source>
        <dbReference type="ARBA" id="ARBA00023012"/>
    </source>
</evidence>
<evidence type="ECO:0000256" key="6">
    <source>
        <dbReference type="ARBA" id="ARBA00022679"/>
    </source>
</evidence>
<dbReference type="GO" id="GO:0005524">
    <property type="term" value="F:ATP binding"/>
    <property type="evidence" value="ECO:0007669"/>
    <property type="project" value="UniProtKB-KW"/>
</dbReference>
<keyword evidence="6" id="KW-0808">Transferase</keyword>
<feature type="transmembrane region" description="Helical" evidence="14">
    <location>
        <begin position="137"/>
        <end position="159"/>
    </location>
</feature>
<proteinExistence type="predicted"/>
<keyword evidence="8" id="KW-0547">Nucleotide-binding</keyword>
<evidence type="ECO:0000256" key="1">
    <source>
        <dbReference type="ARBA" id="ARBA00000085"/>
    </source>
</evidence>
<keyword evidence="12" id="KW-0902">Two-component regulatory system</keyword>
<comment type="catalytic activity">
    <reaction evidence="1">
        <text>ATP + protein L-histidine = ADP + protein N-phospho-L-histidine.</text>
        <dbReference type="EC" id="2.7.13.3"/>
    </reaction>
</comment>
<feature type="transmembrane region" description="Helical" evidence="14">
    <location>
        <begin position="7"/>
        <end position="28"/>
    </location>
</feature>
<dbReference type="Pfam" id="PF02518">
    <property type="entry name" value="HATPase_c"/>
    <property type="match status" value="1"/>
</dbReference>
<protein>
    <recommendedName>
        <fullName evidence="3">histidine kinase</fullName>
        <ecNumber evidence="3">2.7.13.3</ecNumber>
    </recommendedName>
</protein>
<keyword evidence="7 14" id="KW-0812">Transmembrane</keyword>
<evidence type="ECO:0000256" key="13">
    <source>
        <dbReference type="ARBA" id="ARBA00023136"/>
    </source>
</evidence>
<evidence type="ECO:0000259" key="15">
    <source>
        <dbReference type="PROSITE" id="PS50109"/>
    </source>
</evidence>
<evidence type="ECO:0000256" key="11">
    <source>
        <dbReference type="ARBA" id="ARBA00022989"/>
    </source>
</evidence>
<evidence type="ECO:0000256" key="3">
    <source>
        <dbReference type="ARBA" id="ARBA00012438"/>
    </source>
</evidence>
<reference evidence="16 17" key="1">
    <citation type="journal article" date="2018" name="J. Microbiol.">
        <title>Bacillus spongiae sp. nov., isolated from sponge of Jeju Island.</title>
        <authorList>
            <person name="Lee G.E."/>
            <person name="Im W.T."/>
            <person name="Park J.S."/>
        </authorList>
    </citation>
    <scope>NUCLEOTIDE SEQUENCE [LARGE SCALE GENOMIC DNA]</scope>
    <source>
        <strain evidence="16 17">135PIL107-10</strain>
    </source>
</reference>
<accession>A0ABU8HGA6</accession>
<dbReference type="InterPro" id="IPR003661">
    <property type="entry name" value="HisK_dim/P_dom"/>
</dbReference>
<keyword evidence="17" id="KW-1185">Reference proteome</keyword>
<keyword evidence="9" id="KW-0418">Kinase</keyword>
<evidence type="ECO:0000256" key="9">
    <source>
        <dbReference type="ARBA" id="ARBA00022777"/>
    </source>
</evidence>
<keyword evidence="11 14" id="KW-1133">Transmembrane helix</keyword>
<dbReference type="EMBL" id="JBBAXC010000011">
    <property type="protein sequence ID" value="MEI5908204.1"/>
    <property type="molecule type" value="Genomic_DNA"/>
</dbReference>
<feature type="domain" description="Histidine kinase" evidence="15">
    <location>
        <begin position="214"/>
        <end position="419"/>
    </location>
</feature>
<feature type="transmembrane region" description="Helical" evidence="14">
    <location>
        <begin position="106"/>
        <end position="125"/>
    </location>
</feature>
<evidence type="ECO:0000256" key="14">
    <source>
        <dbReference type="SAM" id="Phobius"/>
    </source>
</evidence>
<evidence type="ECO:0000313" key="17">
    <source>
        <dbReference type="Proteomes" id="UP001312865"/>
    </source>
</evidence>
<dbReference type="Proteomes" id="UP001312865">
    <property type="component" value="Unassembled WGS sequence"/>
</dbReference>
<dbReference type="InterPro" id="IPR005467">
    <property type="entry name" value="His_kinase_dom"/>
</dbReference>
<dbReference type="Gene3D" id="1.10.287.130">
    <property type="match status" value="1"/>
</dbReference>
<dbReference type="Gene3D" id="3.30.565.10">
    <property type="entry name" value="Histidine kinase-like ATPase, C-terminal domain"/>
    <property type="match status" value="1"/>
</dbReference>
<dbReference type="InterPro" id="IPR003594">
    <property type="entry name" value="HATPase_dom"/>
</dbReference>